<keyword evidence="9" id="KW-1185">Reference proteome</keyword>
<sequence length="175" mass="18804">MAGKDDLAAGRRSPRAVRARRAAIVIGLLIAAVAAGVAWRAGTWSAAPAPLSAASAAQIEQGRALYAQHCASCHGANLEGEPAWRERKPSGRLPAPPHDDSGHTWHHPDEVLLAITRKGMRPPIAPVGYQSDMPGFEGVLDEAQIRAVLGFIASRWSEQSRAHQARIDRAHRDPR</sequence>
<protein>
    <submittedName>
        <fullName evidence="8">Mono/diheme cytochrome c family protein</fullName>
    </submittedName>
</protein>
<evidence type="ECO:0000256" key="3">
    <source>
        <dbReference type="ARBA" id="ARBA00023004"/>
    </source>
</evidence>
<dbReference type="Gene3D" id="1.10.760.10">
    <property type="entry name" value="Cytochrome c-like domain"/>
    <property type="match status" value="1"/>
</dbReference>
<dbReference type="InterPro" id="IPR009056">
    <property type="entry name" value="Cyt_c-like_dom"/>
</dbReference>
<evidence type="ECO:0000259" key="7">
    <source>
        <dbReference type="PROSITE" id="PS51007"/>
    </source>
</evidence>
<feature type="compositionally biased region" description="Basic and acidic residues" evidence="5">
    <location>
        <begin position="97"/>
        <end position="106"/>
    </location>
</feature>
<dbReference type="GO" id="GO:0046872">
    <property type="term" value="F:metal ion binding"/>
    <property type="evidence" value="ECO:0007669"/>
    <property type="project" value="UniProtKB-KW"/>
</dbReference>
<dbReference type="AlphaFoldDB" id="A0A7W8HFP5"/>
<dbReference type="PANTHER" id="PTHR35008">
    <property type="entry name" value="BLL4482 PROTEIN-RELATED"/>
    <property type="match status" value="1"/>
</dbReference>
<evidence type="ECO:0000256" key="4">
    <source>
        <dbReference type="PROSITE-ProRule" id="PRU00433"/>
    </source>
</evidence>
<dbReference type="Pfam" id="PF13442">
    <property type="entry name" value="Cytochrome_CBB3"/>
    <property type="match status" value="1"/>
</dbReference>
<organism evidence="8 9">
    <name type="scientific">Quisquiliibacterium transsilvanicum</name>
    <dbReference type="NCBI Taxonomy" id="1549638"/>
    <lineage>
        <taxon>Bacteria</taxon>
        <taxon>Pseudomonadati</taxon>
        <taxon>Pseudomonadota</taxon>
        <taxon>Betaproteobacteria</taxon>
        <taxon>Burkholderiales</taxon>
        <taxon>Burkholderiaceae</taxon>
        <taxon>Quisquiliibacterium</taxon>
    </lineage>
</organism>
<keyword evidence="6" id="KW-0472">Membrane</keyword>
<keyword evidence="3 4" id="KW-0408">Iron</keyword>
<dbReference type="PANTHER" id="PTHR35008:SF4">
    <property type="entry name" value="BLL4482 PROTEIN"/>
    <property type="match status" value="1"/>
</dbReference>
<gene>
    <name evidence="8" type="ORF">HNQ70_001149</name>
</gene>
<dbReference type="RefSeq" id="WP_183965149.1">
    <property type="nucleotide sequence ID" value="NZ_BAABEW010000017.1"/>
</dbReference>
<feature type="region of interest" description="Disordered" evidence="5">
    <location>
        <begin position="84"/>
        <end position="106"/>
    </location>
</feature>
<keyword evidence="6" id="KW-0812">Transmembrane</keyword>
<dbReference type="GO" id="GO:0020037">
    <property type="term" value="F:heme binding"/>
    <property type="evidence" value="ECO:0007669"/>
    <property type="project" value="InterPro"/>
</dbReference>
<dbReference type="InterPro" id="IPR051459">
    <property type="entry name" value="Cytochrome_c-type_DH"/>
</dbReference>
<keyword evidence="6" id="KW-1133">Transmembrane helix</keyword>
<keyword evidence="2 4" id="KW-0479">Metal-binding</keyword>
<evidence type="ECO:0000256" key="5">
    <source>
        <dbReference type="SAM" id="MobiDB-lite"/>
    </source>
</evidence>
<reference evidence="8 9" key="1">
    <citation type="submission" date="2020-08" db="EMBL/GenBank/DDBJ databases">
        <title>Genomic Encyclopedia of Type Strains, Phase IV (KMG-IV): sequencing the most valuable type-strain genomes for metagenomic binning, comparative biology and taxonomic classification.</title>
        <authorList>
            <person name="Goeker M."/>
        </authorList>
    </citation>
    <scope>NUCLEOTIDE SEQUENCE [LARGE SCALE GENOMIC DNA]</scope>
    <source>
        <strain evidence="8 9">DSM 29781</strain>
    </source>
</reference>
<keyword evidence="1 4" id="KW-0349">Heme</keyword>
<evidence type="ECO:0000313" key="8">
    <source>
        <dbReference type="EMBL" id="MBB5271145.1"/>
    </source>
</evidence>
<dbReference type="InterPro" id="IPR036909">
    <property type="entry name" value="Cyt_c-like_dom_sf"/>
</dbReference>
<evidence type="ECO:0000256" key="6">
    <source>
        <dbReference type="SAM" id="Phobius"/>
    </source>
</evidence>
<comment type="caution">
    <text evidence="8">The sequence shown here is derived from an EMBL/GenBank/DDBJ whole genome shotgun (WGS) entry which is preliminary data.</text>
</comment>
<evidence type="ECO:0000256" key="1">
    <source>
        <dbReference type="ARBA" id="ARBA00022617"/>
    </source>
</evidence>
<feature type="transmembrane region" description="Helical" evidence="6">
    <location>
        <begin position="21"/>
        <end position="39"/>
    </location>
</feature>
<proteinExistence type="predicted"/>
<dbReference type="GO" id="GO:0009055">
    <property type="term" value="F:electron transfer activity"/>
    <property type="evidence" value="ECO:0007669"/>
    <property type="project" value="InterPro"/>
</dbReference>
<evidence type="ECO:0000256" key="2">
    <source>
        <dbReference type="ARBA" id="ARBA00022723"/>
    </source>
</evidence>
<accession>A0A7W8HFP5</accession>
<name>A0A7W8HFP5_9BURK</name>
<dbReference type="Proteomes" id="UP000532440">
    <property type="component" value="Unassembled WGS sequence"/>
</dbReference>
<dbReference type="PROSITE" id="PS51007">
    <property type="entry name" value="CYTC"/>
    <property type="match status" value="1"/>
</dbReference>
<dbReference type="SUPFAM" id="SSF46626">
    <property type="entry name" value="Cytochrome c"/>
    <property type="match status" value="1"/>
</dbReference>
<evidence type="ECO:0000313" key="9">
    <source>
        <dbReference type="Proteomes" id="UP000532440"/>
    </source>
</evidence>
<dbReference type="EMBL" id="JACHGB010000002">
    <property type="protein sequence ID" value="MBB5271145.1"/>
    <property type="molecule type" value="Genomic_DNA"/>
</dbReference>
<feature type="domain" description="Cytochrome c" evidence="7">
    <location>
        <begin position="57"/>
        <end position="156"/>
    </location>
</feature>